<feature type="chain" id="PRO_5011502617" description="Peptidase C39" evidence="2">
    <location>
        <begin position="30"/>
        <end position="268"/>
    </location>
</feature>
<name>A0A1H6Z9A8_9BURK</name>
<evidence type="ECO:0000256" key="1">
    <source>
        <dbReference type="SAM" id="MobiDB-lite"/>
    </source>
</evidence>
<dbReference type="RefSeq" id="WP_090866986.1">
    <property type="nucleotide sequence ID" value="NZ_FNYE01000012.1"/>
</dbReference>
<dbReference type="STRING" id="667676.SAMN05192539_101222"/>
<dbReference type="OrthoDB" id="8971138at2"/>
<accession>A0A1H6Z9A8</accession>
<dbReference type="Proteomes" id="UP000198866">
    <property type="component" value="Unassembled WGS sequence"/>
</dbReference>
<feature type="signal peptide" evidence="2">
    <location>
        <begin position="1"/>
        <end position="29"/>
    </location>
</feature>
<protein>
    <recommendedName>
        <fullName evidence="5">Peptidase C39</fullName>
    </recommendedName>
</protein>
<dbReference type="AlphaFoldDB" id="A0A1H6Z9A8"/>
<keyword evidence="4" id="KW-1185">Reference proteome</keyword>
<gene>
    <name evidence="3" type="ORF">SAMN05192539_101222</name>
</gene>
<feature type="compositionally biased region" description="Low complexity" evidence="1">
    <location>
        <begin position="114"/>
        <end position="132"/>
    </location>
</feature>
<organism evidence="3 4">
    <name type="scientific">Paraburkholderia diazotrophica</name>
    <dbReference type="NCBI Taxonomy" id="667676"/>
    <lineage>
        <taxon>Bacteria</taxon>
        <taxon>Pseudomonadati</taxon>
        <taxon>Pseudomonadota</taxon>
        <taxon>Betaproteobacteria</taxon>
        <taxon>Burkholderiales</taxon>
        <taxon>Burkholderiaceae</taxon>
        <taxon>Paraburkholderia</taxon>
    </lineage>
</organism>
<feature type="region of interest" description="Disordered" evidence="1">
    <location>
        <begin position="109"/>
        <end position="132"/>
    </location>
</feature>
<keyword evidence="2" id="KW-0732">Signal</keyword>
<evidence type="ECO:0000313" key="4">
    <source>
        <dbReference type="Proteomes" id="UP000198866"/>
    </source>
</evidence>
<evidence type="ECO:0000256" key="2">
    <source>
        <dbReference type="SAM" id="SignalP"/>
    </source>
</evidence>
<proteinExistence type="predicted"/>
<evidence type="ECO:0008006" key="5">
    <source>
        <dbReference type="Google" id="ProtNLM"/>
    </source>
</evidence>
<sequence length="268" mass="26794">MKHSLSQPGRTCLAILLATTCGLATSAYASDLTTFRDVAPAAIQWQSVGDDVLAQQTGKGAGGQMISGFVLNVLSQWQLPNGANALAQGSLSVARDAANALTANVNTRASVTDGHGNPGANPHAHAGGGQSVSVNGVSQVTQVAGDRNVGFNTAQIDFNNNPQLLAGGANAQSASASNAAGTIKAGIAFGNGGVTVALQTPAGIASQTIVPGNAQQAGAIAQLLQIAGNNQQVANQLQLSLRTAPMSSAMLRQAGVLQALQNAPGSRR</sequence>
<evidence type="ECO:0000313" key="3">
    <source>
        <dbReference type="EMBL" id="SEJ49888.1"/>
    </source>
</evidence>
<reference evidence="4" key="1">
    <citation type="submission" date="2016-10" db="EMBL/GenBank/DDBJ databases">
        <authorList>
            <person name="Varghese N."/>
            <person name="Submissions S."/>
        </authorList>
    </citation>
    <scope>NUCLEOTIDE SEQUENCE [LARGE SCALE GENOMIC DNA]</scope>
    <source>
        <strain evidence="4">LMG 26031</strain>
    </source>
</reference>
<dbReference type="EMBL" id="FNYE01000012">
    <property type="protein sequence ID" value="SEJ49888.1"/>
    <property type="molecule type" value="Genomic_DNA"/>
</dbReference>